<sequence length="1044" mass="114724">MTHKEIKNHRLTKKHLWLLAGVILGGLLVGLWSQRIGLGRWLISREANRLHLKAHYRLTRLDPMAQQLDNLVIGDSYHPDLTAKHVIIHVMPTWRGLQISSIDLDTVRIQGHLDKEGIHFGSLDSLRSYLTTAGASSGLPIINLHLKDVRLRLRTPNGNIGIAMDGNGNLANGFQARLAASMPHFSSNACTAEKGQFFLNASVVHGRPFFQGPATAQNIRCNIGYWAVQNPKSIIEGHFNKALNNWQGTALLSAYEMASFNGAPWQLSALKGHLALKGNDQKTQGRLEIAGKEDMPWLTGGSWDVSSVFNIPFKYSHDSQKNDPFLTTTHISLHNGQIKNDLKHFSISDDIPLSPIVKQLKQALSKIAENISGETDITLDNKQGALKAALHKVLLTSPSGQSAQFLGAASWQAHRKEQPWDLKGDLNIKGQGLPTTKIHLLPVTNGIFKGKIEVAPYRDDQNQTSLQLTPVNFYYDKQHFLVATEANITGSLGKEEQVESLTIPLHIEGSNDQTLINKDCMTVHIARVTMAGITGHNIALPLCPVEAAFLQVRKGQFTNGGFQLEKPTITGEINNQPFTIKLKSSFFSLARHYGEVSDLTFDEKGATGQDDTHLHIEHVTGNLAGIKGAGDLTGISGHIGLAPLIMSNGAAHWEWQNKGGALESQNNSDIVLHGGVDIADANQASPRFLPMRAQDLLLQINKERIHITAGLERQIGMRWSHILDSRIEHHFSDGRGHVVLHVNGVAFDKTLQPEQITPLTLGVFADVRGIVQGEGRIDWSNKGVISTGDFKSDNLDFAVAFGTISGFNGKIHFSDLLNLKTPPDQIAGINEINAGIAIKDGKIHYQILPEKKIVIEKGIWPFFDGQLALDQAVLDFSHTAMHRVTFHVTNMDSAPLVDNLEMKNLFVSGRFDGILPLEFGSNSGKIEGGHLISRDPGGVVSYVGTVSNAHQGMLSKLTFDVLKGLRYKQLDIVLNGNLDGDFISSIHFGGVKEVKTTGSRSYLAREIEKVPFHFNVQVKAPFRGLLNAMRSYNDPRSVLNQSQL</sequence>
<protein>
    <submittedName>
        <fullName evidence="2">Uncharacterized protein</fullName>
    </submittedName>
</protein>
<reference evidence="2 3" key="1">
    <citation type="journal article" date="2011" name="J. Bacteriol.">
        <title>Genome sequence of the ethanol-producing Zymomonas mobilis subsp. pomaceae lectotype strain ATCC 29192.</title>
        <authorList>
            <person name="Kouvelis V.N."/>
            <person name="Davenport K.W."/>
            <person name="Brettin T.S."/>
            <person name="Bruce D."/>
            <person name="Detter C."/>
            <person name="Han C.S."/>
            <person name="Nolan M."/>
            <person name="Tapia R."/>
            <person name="Damoulaki A."/>
            <person name="Kyrpides N.C."/>
            <person name="Typas M.A."/>
            <person name="Pappas K.M."/>
        </authorList>
    </citation>
    <scope>NUCLEOTIDE SEQUENCE [LARGE SCALE GENOMIC DNA]</scope>
    <source>
        <strain evidence="3">ATCC 29192 / DSM 22645 / JCM 10191 / CCUG 17912 / NBRC 13757 / NCIMB 11200 / NRRL B-4491 / Barker I</strain>
    </source>
</reference>
<dbReference type="STRING" id="579138.Zymop_0566"/>
<organism evidence="2 3">
    <name type="scientific">Zymomonas mobilis subsp. pomaceae (strain ATCC 29192 / DSM 22645 / JCM 10191 / CCUG 17912 / NBRC 13757 / NCIMB 11200 / NRRL B-4491 / Barker I)</name>
    <dbReference type="NCBI Taxonomy" id="579138"/>
    <lineage>
        <taxon>Bacteria</taxon>
        <taxon>Pseudomonadati</taxon>
        <taxon>Pseudomonadota</taxon>
        <taxon>Alphaproteobacteria</taxon>
        <taxon>Sphingomonadales</taxon>
        <taxon>Zymomonadaceae</taxon>
        <taxon>Zymomonas</taxon>
    </lineage>
</organism>
<keyword evidence="1" id="KW-1133">Transmembrane helix</keyword>
<evidence type="ECO:0000256" key="1">
    <source>
        <dbReference type="SAM" id="Phobius"/>
    </source>
</evidence>
<evidence type="ECO:0000313" key="2">
    <source>
        <dbReference type="EMBL" id="AEI37468.1"/>
    </source>
</evidence>
<gene>
    <name evidence="2" type="ordered locus">Zymop_0566</name>
</gene>
<dbReference type="EMBL" id="CP002865">
    <property type="protein sequence ID" value="AEI37468.1"/>
    <property type="molecule type" value="Genomic_DNA"/>
</dbReference>
<keyword evidence="1" id="KW-0812">Transmembrane</keyword>
<name>F8EVZ1_ZYMMT</name>
<dbReference type="AlphaFoldDB" id="F8EVZ1"/>
<feature type="transmembrane region" description="Helical" evidence="1">
    <location>
        <begin position="16"/>
        <end position="33"/>
    </location>
</feature>
<proteinExistence type="predicted"/>
<accession>F8EVZ1</accession>
<dbReference type="HOGENOM" id="CLU_290677_0_0_5"/>
<dbReference type="KEGG" id="zmp:Zymop_0566"/>
<evidence type="ECO:0000313" key="3">
    <source>
        <dbReference type="Proteomes" id="UP000000491"/>
    </source>
</evidence>
<dbReference type="InterPro" id="IPR021730">
    <property type="entry name" value="YdbH"/>
</dbReference>
<dbReference type="Proteomes" id="UP000000491">
    <property type="component" value="Chromosome"/>
</dbReference>
<dbReference type="RefSeq" id="WP_013933867.1">
    <property type="nucleotide sequence ID" value="NC_015709.1"/>
</dbReference>
<dbReference type="Pfam" id="PF11739">
    <property type="entry name" value="YdbH-like"/>
    <property type="match status" value="1"/>
</dbReference>
<dbReference type="eggNOG" id="COG2911">
    <property type="taxonomic scope" value="Bacteria"/>
</dbReference>
<dbReference type="PATRIC" id="fig|579138.3.peg.597"/>
<keyword evidence="1" id="KW-0472">Membrane</keyword>